<organism evidence="4 5">
    <name type="scientific">Saprospira grandis (strain Lewin)</name>
    <dbReference type="NCBI Taxonomy" id="984262"/>
    <lineage>
        <taxon>Bacteria</taxon>
        <taxon>Pseudomonadati</taxon>
        <taxon>Bacteroidota</taxon>
        <taxon>Saprospiria</taxon>
        <taxon>Saprospirales</taxon>
        <taxon>Saprospiraceae</taxon>
        <taxon>Saprospira</taxon>
    </lineage>
</organism>
<proteinExistence type="predicted"/>
<dbReference type="EMBL" id="CP002831">
    <property type="protein sequence ID" value="AFC25867.1"/>
    <property type="molecule type" value="Genomic_DNA"/>
</dbReference>
<feature type="domain" description="SWIM-type" evidence="3">
    <location>
        <begin position="54"/>
        <end position="87"/>
    </location>
</feature>
<sequence length="446" mass="51560">MNWTPSEISALAPDVATENRARRLAQAPKWESLGRYEDCIWGYCKGAGIGSMAYEVKIYLKGPELLCNCAQRQVHCKHALALLFLFTESAPLFRQKTPPKNILHWYLQQQPQTAKTSPAAALDQKELEKKRLAKAKRQAKKLAQMEAGMEELEQWLQDFSRQGFAQLPVQDKSFWEQLAQKMTDAKMSRLAYALRETAQLLPFQSNWMDFLGQKIGELQLLLQSFKQREKLSPLQLEDLLDALGRVQRKKDIVAQNAPIEDQWLVLAQLEEIDAEGRNMRRVWLQGLQTGKNALLIDYSFGSRGFEQNYFLGQLLSAKLYYYPSAYPQRAILQEQQQSAQKGPFQIRMAENWQEAQTEYAQALGKNPWLNYQLFLVQNLRLEQQADERFILLDQNGQFLPFQTKIEQSLWRILAYAAEADIHLIGEWQNGQFRPLSIFKQGQPQAL</sequence>
<evidence type="ECO:0000256" key="1">
    <source>
        <dbReference type="PROSITE-ProRule" id="PRU00325"/>
    </source>
</evidence>
<accession>H6KZU1</accession>
<dbReference type="Proteomes" id="UP000007519">
    <property type="component" value="Chromosome"/>
</dbReference>
<protein>
    <submittedName>
        <fullName evidence="4">Zinc finger swim domain-containing protein</fullName>
    </submittedName>
</protein>
<dbReference type="OrthoDB" id="9816340at2"/>
<dbReference type="AlphaFoldDB" id="H6KZU1"/>
<dbReference type="PROSITE" id="PS50966">
    <property type="entry name" value="ZF_SWIM"/>
    <property type="match status" value="1"/>
</dbReference>
<keyword evidence="2" id="KW-0175">Coiled coil</keyword>
<dbReference type="KEGG" id="sgn:SGRA_3139"/>
<name>H6KZU1_SAPGL</name>
<keyword evidence="1" id="KW-0863">Zinc-finger</keyword>
<evidence type="ECO:0000259" key="3">
    <source>
        <dbReference type="PROSITE" id="PS50966"/>
    </source>
</evidence>
<dbReference type="GO" id="GO:0008270">
    <property type="term" value="F:zinc ion binding"/>
    <property type="evidence" value="ECO:0007669"/>
    <property type="project" value="UniProtKB-KW"/>
</dbReference>
<feature type="coiled-coil region" evidence="2">
    <location>
        <begin position="122"/>
        <end position="162"/>
    </location>
</feature>
<dbReference type="HOGENOM" id="CLU_051328_0_0_10"/>
<dbReference type="STRING" id="984262.SGRA_3139"/>
<dbReference type="RefSeq" id="WP_015693465.1">
    <property type="nucleotide sequence ID" value="NC_016940.1"/>
</dbReference>
<evidence type="ECO:0000313" key="4">
    <source>
        <dbReference type="EMBL" id="AFC25867.1"/>
    </source>
</evidence>
<evidence type="ECO:0000256" key="2">
    <source>
        <dbReference type="SAM" id="Coils"/>
    </source>
</evidence>
<keyword evidence="1" id="KW-0479">Metal-binding</keyword>
<evidence type="ECO:0000313" key="5">
    <source>
        <dbReference type="Proteomes" id="UP000007519"/>
    </source>
</evidence>
<reference evidence="4 5" key="1">
    <citation type="journal article" date="2012" name="Stand. Genomic Sci.">
        <title>Complete genome sequencing and analysis of Saprospira grandis str. Lewin, a predatory marine bacterium.</title>
        <authorList>
            <person name="Saw J.H."/>
            <person name="Yuryev A."/>
            <person name="Kanbe M."/>
            <person name="Hou S."/>
            <person name="Young A.G."/>
            <person name="Aizawa S."/>
            <person name="Alam M."/>
        </authorList>
    </citation>
    <scope>NUCLEOTIDE SEQUENCE [LARGE SCALE GENOMIC DNA]</scope>
    <source>
        <strain evidence="4 5">Lewin</strain>
    </source>
</reference>
<dbReference type="eggNOG" id="COG4715">
    <property type="taxonomic scope" value="Bacteria"/>
</dbReference>
<gene>
    <name evidence="4" type="ordered locus">SGRA_3139</name>
</gene>
<dbReference type="InterPro" id="IPR007527">
    <property type="entry name" value="Znf_SWIM"/>
</dbReference>
<keyword evidence="1" id="KW-0862">Zinc</keyword>
<keyword evidence="5" id="KW-1185">Reference proteome</keyword>